<reference evidence="1" key="1">
    <citation type="journal article" date="2020" name="Arch. Virol.">
        <title>Complete genome sequence and analysis of a novel lymphocystivirus detected in whitemouth croaker (Micropogonias furnieri): lymphocystis disease virus 4.</title>
        <authorList>
            <person name="Doszpoly A."/>
            <person name="Kajan G.L."/>
            <person name="Puentes R."/>
            <person name="Perretta A."/>
        </authorList>
    </citation>
    <scope>NUCLEOTIDE SEQUENCE</scope>
    <source>
        <strain evidence="1">LCDV-WC</strain>
    </source>
</reference>
<proteinExistence type="predicted"/>
<dbReference type="KEGG" id="vg:65103269"/>
<protein>
    <submittedName>
        <fullName evidence="1">Uncharacterized protein</fullName>
    </submittedName>
</protein>
<keyword evidence="2" id="KW-1185">Reference proteome</keyword>
<sequence>MNCAFCEQSYWFICQTCVDYHNSTPEGRDILRLTIYTFLKEVLIRLNAVINTSHRMNLTNLSHIDSYKYYKFITGAEGLWTVLEPIAVERPTTITIPFVHWIGDLSVVTSDLCKLRKMILICFQKNPHLLVTSTDLANHVMDHCVGAIRCFDSFVHSSVMPRYNIFKDAHKLGFNTVVSIFSEESKHCRWQETIGPVKIPFRSV</sequence>
<dbReference type="GeneID" id="65103269"/>
<dbReference type="EMBL" id="MN803438">
    <property type="protein sequence ID" value="QHR78507.1"/>
    <property type="molecule type" value="Genomic_DNA"/>
</dbReference>
<accession>A0A6B9XM48</accession>
<dbReference type="Proteomes" id="UP000678193">
    <property type="component" value="Segment"/>
</dbReference>
<dbReference type="RefSeq" id="YP_010087936.1">
    <property type="nucleotide sequence ID" value="NC_055603.1"/>
</dbReference>
<evidence type="ECO:0000313" key="2">
    <source>
        <dbReference type="Proteomes" id="UP000678193"/>
    </source>
</evidence>
<evidence type="ECO:0000313" key="1">
    <source>
        <dbReference type="EMBL" id="QHR78507.1"/>
    </source>
</evidence>
<organism evidence="1 2">
    <name type="scientific">Lymphocystis disease virus 4</name>
    <dbReference type="NCBI Taxonomy" id="2704413"/>
    <lineage>
        <taxon>Viruses</taxon>
        <taxon>Varidnaviria</taxon>
        <taxon>Bamfordvirae</taxon>
        <taxon>Nucleocytoviricota</taxon>
        <taxon>Megaviricetes</taxon>
        <taxon>Pimascovirales</taxon>
        <taxon>Pimascovirales incertae sedis</taxon>
        <taxon>Iridoviridae</taxon>
        <taxon>Alphairidovirinae</taxon>
        <taxon>Lymphocystivirus</taxon>
        <taxon>Lymphocystivirus micropogonias1</taxon>
    </lineage>
</organism>
<name>A0A6B9XM48_9VIRU</name>